<dbReference type="PROSITE" id="PS51257">
    <property type="entry name" value="PROKAR_LIPOPROTEIN"/>
    <property type="match status" value="1"/>
</dbReference>
<sequence>MKKIMYSALLCCALLSCKNSEENKEEETVKTEEAETSNKDMAYASFGEEIAAEGALDAATIAERYESLKPGDTISTSFVSTVNSVCKMKGCWMNLEIPGDEDVSVKFKDYGFFVPKDIEGKEVVVEGKAFLKEVSVEDQKHFAEDAGKSEEEIAAITEPKQELAFLANGVLLKQ</sequence>
<accession>A0A1I1HRX0</accession>
<gene>
    <name evidence="1" type="ORF">SAMN04487907_10361</name>
</gene>
<dbReference type="Proteomes" id="UP000199438">
    <property type="component" value="Unassembled WGS sequence"/>
</dbReference>
<dbReference type="RefSeq" id="WP_092541674.1">
    <property type="nucleotide sequence ID" value="NZ_FOKV01000003.1"/>
</dbReference>
<evidence type="ECO:0000313" key="2">
    <source>
        <dbReference type="Proteomes" id="UP000199438"/>
    </source>
</evidence>
<keyword evidence="2" id="KW-1185">Reference proteome</keyword>
<evidence type="ECO:0000313" key="1">
    <source>
        <dbReference type="EMBL" id="SFC23750.1"/>
    </source>
</evidence>
<organism evidence="1 2">
    <name type="scientific">Zunongwangia mangrovi</name>
    <dbReference type="NCBI Taxonomy" id="1334022"/>
    <lineage>
        <taxon>Bacteria</taxon>
        <taxon>Pseudomonadati</taxon>
        <taxon>Bacteroidota</taxon>
        <taxon>Flavobacteriia</taxon>
        <taxon>Flavobacteriales</taxon>
        <taxon>Flavobacteriaceae</taxon>
        <taxon>Zunongwangia</taxon>
    </lineage>
</organism>
<name>A0A1I1HRX0_9FLAO</name>
<evidence type="ECO:0008006" key="3">
    <source>
        <dbReference type="Google" id="ProtNLM"/>
    </source>
</evidence>
<proteinExistence type="predicted"/>
<dbReference type="AlphaFoldDB" id="A0A1I1HRX0"/>
<dbReference type="InterPro" id="IPR032577">
    <property type="entry name" value="DUF4920"/>
</dbReference>
<protein>
    <recommendedName>
        <fullName evidence="3">DUF4920 domain-containing protein</fullName>
    </recommendedName>
</protein>
<reference evidence="2" key="1">
    <citation type="submission" date="2016-10" db="EMBL/GenBank/DDBJ databases">
        <authorList>
            <person name="Varghese N."/>
            <person name="Submissions S."/>
        </authorList>
    </citation>
    <scope>NUCLEOTIDE SEQUENCE [LARGE SCALE GENOMIC DNA]</scope>
    <source>
        <strain evidence="2">DSM 24499</strain>
    </source>
</reference>
<dbReference type="EMBL" id="FOKV01000003">
    <property type="protein sequence ID" value="SFC23750.1"/>
    <property type="molecule type" value="Genomic_DNA"/>
</dbReference>
<dbReference type="OrthoDB" id="129527at2"/>
<dbReference type="STRING" id="1334022.SAMN04487907_10361"/>
<dbReference type="Pfam" id="PF16267">
    <property type="entry name" value="DUF4920"/>
    <property type="match status" value="1"/>
</dbReference>